<organism evidence="1">
    <name type="scientific">viral metagenome</name>
    <dbReference type="NCBI Taxonomy" id="1070528"/>
    <lineage>
        <taxon>unclassified sequences</taxon>
        <taxon>metagenomes</taxon>
        <taxon>organismal metagenomes</taxon>
    </lineage>
</organism>
<dbReference type="AlphaFoldDB" id="A0A6M3IVU9"/>
<gene>
    <name evidence="2" type="ORF">MM415A00352_0008</name>
    <name evidence="1" type="ORF">MM415B00971_0020</name>
</gene>
<proteinExistence type="predicted"/>
<evidence type="ECO:0000313" key="1">
    <source>
        <dbReference type="EMBL" id="QJA61261.1"/>
    </source>
</evidence>
<accession>A0A6M3IVU9</accession>
<protein>
    <submittedName>
        <fullName evidence="1">Uncharacterized protein</fullName>
    </submittedName>
</protein>
<dbReference type="EMBL" id="MT141435">
    <property type="protein sequence ID" value="QJA61261.1"/>
    <property type="molecule type" value="Genomic_DNA"/>
</dbReference>
<evidence type="ECO:0000313" key="2">
    <source>
        <dbReference type="EMBL" id="QJA82906.1"/>
    </source>
</evidence>
<reference evidence="1" key="1">
    <citation type="submission" date="2020-03" db="EMBL/GenBank/DDBJ databases">
        <title>The deep terrestrial virosphere.</title>
        <authorList>
            <person name="Holmfeldt K."/>
            <person name="Nilsson E."/>
            <person name="Simone D."/>
            <person name="Lopez-Fernandez M."/>
            <person name="Wu X."/>
            <person name="de Brujin I."/>
            <person name="Lundin D."/>
            <person name="Andersson A."/>
            <person name="Bertilsson S."/>
            <person name="Dopson M."/>
        </authorList>
    </citation>
    <scope>NUCLEOTIDE SEQUENCE</scope>
    <source>
        <strain evidence="2">MM415A00352</strain>
        <strain evidence="1">MM415B00971</strain>
    </source>
</reference>
<sequence length="226" mass="25999">MSKGADFEREILKTLSLWWTQDENDPREDIFYRTSGSGARSTARAKKGKATHNSSGDVGYLDAIGKPLIDYAFIEIKRGYTSIGRVNESDIKSILHSAPTVRLHEFLAKYIRNKIKKSGNTIDALDFVDSKSCLLMDWWKKAREQNKMSDTEMIIFKRDMKSIAIMLTEFSWEELSSNPFKLNHITLNYFDVVDENIKLIPFDVFLETVHPDKIRKLTNELGNPVI</sequence>
<dbReference type="EMBL" id="MT142499">
    <property type="protein sequence ID" value="QJA82906.1"/>
    <property type="molecule type" value="Genomic_DNA"/>
</dbReference>
<name>A0A6M3IVU9_9ZZZZ</name>